<organism evidence="1 2">
    <name type="scientific">Catharanthus roseus</name>
    <name type="common">Madagascar periwinkle</name>
    <name type="synonym">Vinca rosea</name>
    <dbReference type="NCBI Taxonomy" id="4058"/>
    <lineage>
        <taxon>Eukaryota</taxon>
        <taxon>Viridiplantae</taxon>
        <taxon>Streptophyta</taxon>
        <taxon>Embryophyta</taxon>
        <taxon>Tracheophyta</taxon>
        <taxon>Spermatophyta</taxon>
        <taxon>Magnoliopsida</taxon>
        <taxon>eudicotyledons</taxon>
        <taxon>Gunneridae</taxon>
        <taxon>Pentapetalae</taxon>
        <taxon>asterids</taxon>
        <taxon>lamiids</taxon>
        <taxon>Gentianales</taxon>
        <taxon>Apocynaceae</taxon>
        <taxon>Rauvolfioideae</taxon>
        <taxon>Vinceae</taxon>
        <taxon>Catharanthinae</taxon>
        <taxon>Catharanthus</taxon>
    </lineage>
</organism>
<sequence>MFTEVGFKNWKRAKEKFRNLEGSASSFDRAQSVISRFSTTFALISSTLIEFLYLECIYFIDEILAKLLVLFGPPSFFVLVPPMASTTAATAAGKKLDFQLRDSDVNILIFKEYHVRRPSLN</sequence>
<dbReference type="EMBL" id="CM044703">
    <property type="protein sequence ID" value="KAI5671086.1"/>
    <property type="molecule type" value="Genomic_DNA"/>
</dbReference>
<gene>
    <name evidence="1" type="ORF">M9H77_11450</name>
</gene>
<protein>
    <submittedName>
        <fullName evidence="1">Uncharacterized protein</fullName>
    </submittedName>
</protein>
<reference evidence="2" key="1">
    <citation type="journal article" date="2023" name="Nat. Plants">
        <title>Single-cell RNA sequencing provides a high-resolution roadmap for understanding the multicellular compartmentation of specialized metabolism.</title>
        <authorList>
            <person name="Sun S."/>
            <person name="Shen X."/>
            <person name="Li Y."/>
            <person name="Li Y."/>
            <person name="Wang S."/>
            <person name="Li R."/>
            <person name="Zhang H."/>
            <person name="Shen G."/>
            <person name="Guo B."/>
            <person name="Wei J."/>
            <person name="Xu J."/>
            <person name="St-Pierre B."/>
            <person name="Chen S."/>
            <person name="Sun C."/>
        </authorList>
    </citation>
    <scope>NUCLEOTIDE SEQUENCE [LARGE SCALE GENOMIC DNA]</scope>
</reference>
<proteinExistence type="predicted"/>
<evidence type="ECO:0000313" key="1">
    <source>
        <dbReference type="EMBL" id="KAI5671086.1"/>
    </source>
</evidence>
<dbReference type="Proteomes" id="UP001060085">
    <property type="component" value="Linkage Group LG03"/>
</dbReference>
<name>A0ACC0BEK5_CATRO</name>
<keyword evidence="2" id="KW-1185">Reference proteome</keyword>
<evidence type="ECO:0000313" key="2">
    <source>
        <dbReference type="Proteomes" id="UP001060085"/>
    </source>
</evidence>
<accession>A0ACC0BEK5</accession>
<comment type="caution">
    <text evidence="1">The sequence shown here is derived from an EMBL/GenBank/DDBJ whole genome shotgun (WGS) entry which is preliminary data.</text>
</comment>